<keyword evidence="2" id="KW-1185">Reference proteome</keyword>
<accession>A0A1I5C8A6</accession>
<name>A0A1I5C8A6_9PROT</name>
<reference evidence="2" key="1">
    <citation type="submission" date="2016-10" db="EMBL/GenBank/DDBJ databases">
        <authorList>
            <person name="Varghese N."/>
        </authorList>
    </citation>
    <scope>NUCLEOTIDE SEQUENCE [LARGE SCALE GENOMIC DNA]</scope>
    <source>
        <strain evidence="2">Nsp8</strain>
    </source>
</reference>
<dbReference type="AlphaFoldDB" id="A0A1I5C8A6"/>
<organism evidence="1 2">
    <name type="scientific">Nitrosospira briensis</name>
    <dbReference type="NCBI Taxonomy" id="35799"/>
    <lineage>
        <taxon>Bacteria</taxon>
        <taxon>Pseudomonadati</taxon>
        <taxon>Pseudomonadota</taxon>
        <taxon>Betaproteobacteria</taxon>
        <taxon>Nitrosomonadales</taxon>
        <taxon>Nitrosomonadaceae</taxon>
        <taxon>Nitrosospira</taxon>
    </lineage>
</organism>
<sequence length="72" mass="7906">MTNQIEEASANLSEGSSQPAKLAVLRDADNVAALLSRTALRKSDLVADEEEDEVDRMIQLSGMVYDGMHLRE</sequence>
<dbReference type="Proteomes" id="UP000183107">
    <property type="component" value="Unassembled WGS sequence"/>
</dbReference>
<dbReference type="RefSeq" id="WP_074797034.1">
    <property type="nucleotide sequence ID" value="NZ_FOVJ01000003.1"/>
</dbReference>
<dbReference type="EMBL" id="FOVJ01000003">
    <property type="protein sequence ID" value="SFN83198.1"/>
    <property type="molecule type" value="Genomic_DNA"/>
</dbReference>
<evidence type="ECO:0000313" key="2">
    <source>
        <dbReference type="Proteomes" id="UP000183107"/>
    </source>
</evidence>
<protein>
    <submittedName>
        <fullName evidence="1">Uncharacterized protein</fullName>
    </submittedName>
</protein>
<evidence type="ECO:0000313" key="1">
    <source>
        <dbReference type="EMBL" id="SFN83198.1"/>
    </source>
</evidence>
<gene>
    <name evidence="1" type="ORF">SAMN05216386_2005</name>
</gene>
<proteinExistence type="predicted"/>